<gene>
    <name evidence="3" type="ORF">ILYODFUR_016175</name>
</gene>
<keyword evidence="1" id="KW-0343">GTPase activation</keyword>
<organism evidence="3 4">
    <name type="scientific">Ilyodon furcidens</name>
    <name type="common">goldbreast splitfin</name>
    <dbReference type="NCBI Taxonomy" id="33524"/>
    <lineage>
        <taxon>Eukaryota</taxon>
        <taxon>Metazoa</taxon>
        <taxon>Chordata</taxon>
        <taxon>Craniata</taxon>
        <taxon>Vertebrata</taxon>
        <taxon>Euteleostomi</taxon>
        <taxon>Actinopterygii</taxon>
        <taxon>Neopterygii</taxon>
        <taxon>Teleostei</taxon>
        <taxon>Neoteleostei</taxon>
        <taxon>Acanthomorphata</taxon>
        <taxon>Ovalentaria</taxon>
        <taxon>Atherinomorphae</taxon>
        <taxon>Cyprinodontiformes</taxon>
        <taxon>Goodeidae</taxon>
        <taxon>Ilyodon</taxon>
    </lineage>
</organism>
<keyword evidence="4" id="KW-1185">Reference proteome</keyword>
<name>A0ABV0TKK0_9TELE</name>
<dbReference type="Gene3D" id="2.30.29.230">
    <property type="match status" value="1"/>
</dbReference>
<reference evidence="3 4" key="1">
    <citation type="submission" date="2021-06" db="EMBL/GenBank/DDBJ databases">
        <authorList>
            <person name="Palmer J.M."/>
        </authorList>
    </citation>
    <scope>NUCLEOTIDE SEQUENCE [LARGE SCALE GENOMIC DNA]</scope>
    <source>
        <strain evidence="4">if_2019</strain>
        <tissue evidence="3">Muscle</tissue>
    </source>
</reference>
<evidence type="ECO:0000259" key="2">
    <source>
        <dbReference type="Pfam" id="PF12068"/>
    </source>
</evidence>
<feature type="domain" description="Small G protein signalling modulator 1/2 Rab-binding" evidence="2">
    <location>
        <begin position="3"/>
        <end position="121"/>
    </location>
</feature>
<comment type="caution">
    <text evidence="3">The sequence shown here is derived from an EMBL/GenBank/DDBJ whole genome shotgun (WGS) entry which is preliminary data.</text>
</comment>
<dbReference type="InterPro" id="IPR021935">
    <property type="entry name" value="SGSM1/2_RBD"/>
</dbReference>
<evidence type="ECO:0000256" key="1">
    <source>
        <dbReference type="ARBA" id="ARBA00022468"/>
    </source>
</evidence>
<evidence type="ECO:0000313" key="4">
    <source>
        <dbReference type="Proteomes" id="UP001482620"/>
    </source>
</evidence>
<sequence length="289" mass="32389">MEVLRGYLSLHQAGDNLTLKWTPNQLINGTLGDCDLEKSIYWDYALTVPLRQIVCIHCHQRPDCGGTLVLVSQDGIQRPPLQFPPGGHLLAFLSCLETGLLPRGQLEPPLWSQKGKGKVFPKLRKRSSAARLMEQDRNSEEQTAADYVFRIVYPGYRYDSITINYHHTTGSRAPSLDDDEEEEDRLHAMISMICSRNLTDPNVLKDHGEMMEMQGLGGSPSSWQQTEVTTHELLCQSCSTAGSNTSFDYTAGCTCLHQPSDIHTIPLKMLCQNMKRQIVSRAFYGCITA</sequence>
<dbReference type="CDD" id="cd15784">
    <property type="entry name" value="PH_RUTBC"/>
    <property type="match status" value="1"/>
</dbReference>
<evidence type="ECO:0000313" key="3">
    <source>
        <dbReference type="EMBL" id="MEQ2232895.1"/>
    </source>
</evidence>
<accession>A0ABV0TKK0</accession>
<proteinExistence type="predicted"/>
<protein>
    <recommendedName>
        <fullName evidence="2">Small G protein signalling modulator 1/2 Rab-binding domain-containing protein</fullName>
    </recommendedName>
</protein>
<dbReference type="Pfam" id="PF12068">
    <property type="entry name" value="PH_RBD"/>
    <property type="match status" value="1"/>
</dbReference>
<dbReference type="Proteomes" id="UP001482620">
    <property type="component" value="Unassembled WGS sequence"/>
</dbReference>
<dbReference type="InterPro" id="IPR037745">
    <property type="entry name" value="SGSM1/2"/>
</dbReference>
<dbReference type="EMBL" id="JAHRIQ010036215">
    <property type="protein sequence ID" value="MEQ2232895.1"/>
    <property type="molecule type" value="Genomic_DNA"/>
</dbReference>